<keyword evidence="9" id="KW-1185">Reference proteome</keyword>
<dbReference type="AlphaFoldDB" id="A0A140LEL6"/>
<comment type="caution">
    <text evidence="8">The sequence shown here is derived from an EMBL/GenBank/DDBJ whole genome shotgun (WGS) entry which is preliminary data.</text>
</comment>
<dbReference type="Pfam" id="PF03711">
    <property type="entry name" value="OKR_DC_1_C"/>
    <property type="match status" value="1"/>
</dbReference>
<dbReference type="STRING" id="520762.AN619_00210"/>
<dbReference type="InterPro" id="IPR015424">
    <property type="entry name" value="PyrdxlP-dep_Trfase"/>
</dbReference>
<dbReference type="Gene3D" id="3.90.100.10">
    <property type="entry name" value="Orn/Lys/Arg decarboxylase, C-terminal domain"/>
    <property type="match status" value="1"/>
</dbReference>
<name>A0A140LEL6_9FIRM</name>
<proteinExistence type="inferred from homology"/>
<comment type="similarity">
    <text evidence="2">Belongs to the Orn/Lys/Arg decarboxylase class-I family.</text>
</comment>
<evidence type="ECO:0000256" key="3">
    <source>
        <dbReference type="ARBA" id="ARBA00022793"/>
    </source>
</evidence>
<feature type="domain" description="Orn/Lys/Arg decarboxylases family 1 pyridoxal-P attachment site" evidence="6">
    <location>
        <begin position="13"/>
        <end position="375"/>
    </location>
</feature>
<organism evidence="8 9">
    <name type="scientific">Thermotalea metallivorans</name>
    <dbReference type="NCBI Taxonomy" id="520762"/>
    <lineage>
        <taxon>Bacteria</taxon>
        <taxon>Bacillati</taxon>
        <taxon>Bacillota</taxon>
        <taxon>Clostridia</taxon>
        <taxon>Peptostreptococcales</taxon>
        <taxon>Thermotaleaceae</taxon>
        <taxon>Thermotalea</taxon>
    </lineage>
</organism>
<dbReference type="Proteomes" id="UP000070456">
    <property type="component" value="Unassembled WGS sequence"/>
</dbReference>
<dbReference type="GO" id="GO:0008792">
    <property type="term" value="F:arginine decarboxylase activity"/>
    <property type="evidence" value="ECO:0007669"/>
    <property type="project" value="UniProtKB-EC"/>
</dbReference>
<evidence type="ECO:0000259" key="7">
    <source>
        <dbReference type="Pfam" id="PF03711"/>
    </source>
</evidence>
<dbReference type="Gene3D" id="3.40.640.10">
    <property type="entry name" value="Type I PLP-dependent aspartate aminotransferase-like (Major domain)"/>
    <property type="match status" value="1"/>
</dbReference>
<evidence type="ECO:0000256" key="2">
    <source>
        <dbReference type="ARBA" id="ARBA00010671"/>
    </source>
</evidence>
<sequence>MIQLRTLDQNRAPLFEALVEYHKRNVIPFDVPGHKHGKGIPEMAAYFGSTMLELDVNAMKCLDNICNPIGVIRDAEALAADAYYADHSFFLVNGTTAGVQAMIMSVCEPGDKIILPRNAHKSAVTALILSGAIPIYIQPEVNEDLGIAMGVSVESVESAIARHPDAKAIFLVNPTYYGAISNIKAIVKTAHKYGMAVLVDEAHGAHMNFHPELPPDAIELGADMCAVSTHKTGGSLTQSSLLLLREGIVDAKTVKTTLNLTQTTSASYLLMASIDLARKQLATRGEEMLTEVLRLSRWARDEINKIDGLYAFGKELIGTPGVHHFDETKLGVNVRNIGLTGFEAYDILRDEYNIQTELGDMYNVLAIVSLGDTQESVEALVNALKDIAVRYRRNEEVRLTKGILKNPDIIVSPRDAYYSEKRVVKLEEAIGEISGESIMAYPPGIPVVTPGERISKEIVEYIQVLKEEESLLQGTEDPYVNYIKVLGMNERR</sequence>
<protein>
    <submittedName>
        <fullName evidence="8">Arginine decarboxylase</fullName>
        <ecNumber evidence="8">4.1.1.19</ecNumber>
    </submittedName>
</protein>
<dbReference type="Pfam" id="PF01276">
    <property type="entry name" value="OKR_DC_1"/>
    <property type="match status" value="1"/>
</dbReference>
<dbReference type="PANTHER" id="PTHR43277">
    <property type="entry name" value="ARGININE DECARBOXYLASE"/>
    <property type="match status" value="1"/>
</dbReference>
<evidence type="ECO:0000259" key="6">
    <source>
        <dbReference type="Pfam" id="PF01276"/>
    </source>
</evidence>
<evidence type="ECO:0000256" key="1">
    <source>
        <dbReference type="ARBA" id="ARBA00001933"/>
    </source>
</evidence>
<evidence type="ECO:0000256" key="5">
    <source>
        <dbReference type="ARBA" id="ARBA00023239"/>
    </source>
</evidence>
<dbReference type="InterPro" id="IPR008286">
    <property type="entry name" value="Prn/Lys/Arg_de-COase_C"/>
</dbReference>
<evidence type="ECO:0000256" key="4">
    <source>
        <dbReference type="ARBA" id="ARBA00022898"/>
    </source>
</evidence>
<dbReference type="InterPro" id="IPR052357">
    <property type="entry name" value="Orn_Lys_Arg_decarboxylase-I"/>
</dbReference>
<dbReference type="PANTHER" id="PTHR43277:SF4">
    <property type="entry name" value="ARGININE DECARBOXYLASE"/>
    <property type="match status" value="1"/>
</dbReference>
<evidence type="ECO:0000313" key="9">
    <source>
        <dbReference type="Proteomes" id="UP000070456"/>
    </source>
</evidence>
<keyword evidence="3" id="KW-0210">Decarboxylase</keyword>
<dbReference type="InterPro" id="IPR000310">
    <property type="entry name" value="Orn/Lys/Arg_deCO2ase_major_dom"/>
</dbReference>
<dbReference type="PATRIC" id="fig|520762.4.peg.24"/>
<accession>A0A140LEL6</accession>
<evidence type="ECO:0000313" key="8">
    <source>
        <dbReference type="EMBL" id="KXG78991.1"/>
    </source>
</evidence>
<dbReference type="InterPro" id="IPR015421">
    <property type="entry name" value="PyrdxlP-dep_Trfase_major"/>
</dbReference>
<keyword evidence="4" id="KW-0663">Pyridoxal phosphate</keyword>
<dbReference type="EC" id="4.1.1.19" evidence="8"/>
<comment type="cofactor">
    <cofactor evidence="1">
        <name>pyridoxal 5'-phosphate</name>
        <dbReference type="ChEBI" id="CHEBI:597326"/>
    </cofactor>
</comment>
<gene>
    <name evidence="8" type="primary">speA_1</name>
    <name evidence="8" type="ORF">AN619_00210</name>
</gene>
<dbReference type="SUPFAM" id="SSF53383">
    <property type="entry name" value="PLP-dependent transferases"/>
    <property type="match status" value="1"/>
</dbReference>
<feature type="domain" description="Orn/Lys/Arg decarboxylase C-terminal" evidence="7">
    <location>
        <begin position="398"/>
        <end position="472"/>
    </location>
</feature>
<reference evidence="8 9" key="1">
    <citation type="submission" date="2015-12" db="EMBL/GenBank/DDBJ databases">
        <title>Draft genome sequence of the thermoanaerobe Thermotalea metallivorans, an isolate from the runoff channel of the Great Artesian Basin, Australia.</title>
        <authorList>
            <person name="Patel B.K."/>
        </authorList>
    </citation>
    <scope>NUCLEOTIDE SEQUENCE [LARGE SCALE GENOMIC DNA]</scope>
    <source>
        <strain evidence="8 9">B2-1</strain>
    </source>
</reference>
<keyword evidence="5 8" id="KW-0456">Lyase</keyword>
<dbReference type="CDD" id="cd00615">
    <property type="entry name" value="Orn_deC_like"/>
    <property type="match status" value="1"/>
</dbReference>
<dbReference type="EMBL" id="LOEE01000002">
    <property type="protein sequence ID" value="KXG78991.1"/>
    <property type="molecule type" value="Genomic_DNA"/>
</dbReference>